<keyword evidence="1" id="KW-1133">Transmembrane helix</keyword>
<feature type="transmembrane region" description="Helical" evidence="1">
    <location>
        <begin position="103"/>
        <end position="120"/>
    </location>
</feature>
<evidence type="ECO:0000313" key="2">
    <source>
        <dbReference type="EMBL" id="MDA1359289.1"/>
    </source>
</evidence>
<dbReference type="EMBL" id="JAPZVP010000004">
    <property type="protein sequence ID" value="MDA1359289.1"/>
    <property type="molecule type" value="Genomic_DNA"/>
</dbReference>
<keyword evidence="1" id="KW-0472">Membrane</keyword>
<proteinExistence type="predicted"/>
<reference evidence="2" key="1">
    <citation type="submission" date="2022-12" db="EMBL/GenBank/DDBJ databases">
        <title>Gycomyces niveus sp.nov.,a novel actinomycete isolated from soil in Shouguan.</title>
        <authorList>
            <person name="Yang X."/>
        </authorList>
    </citation>
    <scope>NUCLEOTIDE SEQUENCE</scope>
    <source>
        <strain evidence="2">NEAU-A15</strain>
    </source>
</reference>
<dbReference type="RefSeq" id="WP_270109115.1">
    <property type="nucleotide sequence ID" value="NZ_JAPZVP010000004.1"/>
</dbReference>
<organism evidence="2 3">
    <name type="scientific">Glycomyces luteolus</name>
    <dbReference type="NCBI Taxonomy" id="2670330"/>
    <lineage>
        <taxon>Bacteria</taxon>
        <taxon>Bacillati</taxon>
        <taxon>Actinomycetota</taxon>
        <taxon>Actinomycetes</taxon>
        <taxon>Glycomycetales</taxon>
        <taxon>Glycomycetaceae</taxon>
        <taxon>Glycomyces</taxon>
    </lineage>
</organism>
<feature type="transmembrane region" description="Helical" evidence="1">
    <location>
        <begin position="35"/>
        <end position="56"/>
    </location>
</feature>
<dbReference type="Proteomes" id="UP001146067">
    <property type="component" value="Unassembled WGS sequence"/>
</dbReference>
<evidence type="ECO:0000313" key="3">
    <source>
        <dbReference type="Proteomes" id="UP001146067"/>
    </source>
</evidence>
<comment type="caution">
    <text evidence="2">The sequence shown here is derived from an EMBL/GenBank/DDBJ whole genome shotgun (WGS) entry which is preliminary data.</text>
</comment>
<gene>
    <name evidence="2" type="ORF">O1R50_06635</name>
</gene>
<dbReference type="AlphaFoldDB" id="A0A9X3P723"/>
<accession>A0A9X3P723</accession>
<evidence type="ECO:0000256" key="1">
    <source>
        <dbReference type="SAM" id="Phobius"/>
    </source>
</evidence>
<name>A0A9X3P723_9ACTN</name>
<keyword evidence="3" id="KW-1185">Reference proteome</keyword>
<sequence length="157" mass="17767">MKYKVILIAHTVVICSAIAAIVCFSELSSIDKPVSDLIGAAIFVPFASVFMVAINIKFNRAKKKKTYEVESIISDEASQAQDRTGAFLDVRLPARFMKLRTRTSFVAILGGIFIVSLSFAPLWLRILLFAILCLYQIVTFYRFESAPCESDERRRWM</sequence>
<keyword evidence="1" id="KW-0812">Transmembrane</keyword>
<protein>
    <submittedName>
        <fullName evidence="2">Uncharacterized protein</fullName>
    </submittedName>
</protein>